<protein>
    <submittedName>
        <fullName evidence="1">Uncharacterized protein</fullName>
    </submittedName>
</protein>
<dbReference type="AlphaFoldDB" id="A0A7J9P169"/>
<accession>A0A7J9P169</accession>
<sequence length="472" mass="53647">MVGKTIFEKIEYINGVSREDSLAVGKLASMWSDAISYIDITETDVFKARFGNSEFYNVYLRTMYAKLNELGIPVTIFDRDIQTYLDSCMLARCDTSNANFSENIDGFDGLKESIVKVIGVYSTDDSVNMFLSSPLAKIPRWIVMALRNKYETPDKQFHMYSAKLPDDMPYIESYDLALVKRIPDAVREAEFSKGIKVIKPHTKFVQTEDVKVEDLGYTYFTVQPKMNGMKAIVRNNRVYSDDLNVLDIKPETLIAKKLPDDVYIVGEIWSKTLPRNEVVGLIKRGEFTEDMLFTAFDYVNLKVDEPYYIRFRHLTDLNIPVAKTLTTVNAEKPYSCNLIKLLDFVNEPCYDGIVIRDMSSSYDDPKQMVAIKKSADVDVRVKFISKTKNDSYVYDISTDDDGTEIVIGKTFATKLKFNVGDIIEVVALETNLYDDKLTLYGVNVADISTNKKPDTKDDIINAAKKAGTLNEM</sequence>
<comment type="caution">
    <text evidence="1">The sequence shown here is derived from an EMBL/GenBank/DDBJ whole genome shotgun (WGS) entry which is preliminary data.</text>
</comment>
<proteinExistence type="predicted"/>
<reference evidence="1 2" key="1">
    <citation type="submission" date="2020-07" db="EMBL/GenBank/DDBJ databases">
        <title>Genomic Encyclopedia of Type Strains, Phase IV (KMG-V): Genome sequencing to study the core and pangenomes of soil and plant-associated prokaryotes.</title>
        <authorList>
            <person name="Whitman W."/>
        </authorList>
    </citation>
    <scope>NUCLEOTIDE SEQUENCE [LARGE SCALE GENOMIC DNA]</scope>
    <source>
        <strain evidence="1 2">A1</strain>
    </source>
</reference>
<evidence type="ECO:0000313" key="2">
    <source>
        <dbReference type="Proteomes" id="UP000564425"/>
    </source>
</evidence>
<evidence type="ECO:0000313" key="1">
    <source>
        <dbReference type="EMBL" id="MBA2851776.1"/>
    </source>
</evidence>
<dbReference type="SUPFAM" id="SSF56091">
    <property type="entry name" value="DNA ligase/mRNA capping enzyme, catalytic domain"/>
    <property type="match status" value="1"/>
</dbReference>
<dbReference type="RefSeq" id="WP_181501596.1">
    <property type="nucleotide sequence ID" value="NZ_JACDUH010000003.1"/>
</dbReference>
<organism evidence="1 2">
    <name type="scientific">Methanococcus maripaludis</name>
    <name type="common">Methanococcus deltae</name>
    <dbReference type="NCBI Taxonomy" id="39152"/>
    <lineage>
        <taxon>Archaea</taxon>
        <taxon>Methanobacteriati</taxon>
        <taxon>Methanobacteriota</taxon>
        <taxon>Methanomada group</taxon>
        <taxon>Methanococci</taxon>
        <taxon>Methanococcales</taxon>
        <taxon>Methanococcaceae</taxon>
        <taxon>Methanococcus</taxon>
    </lineage>
</organism>
<gene>
    <name evidence="1" type="ORF">HNP86_001935</name>
</gene>
<dbReference type="EMBL" id="JACDUH010000003">
    <property type="protein sequence ID" value="MBA2851776.1"/>
    <property type="molecule type" value="Genomic_DNA"/>
</dbReference>
<name>A0A7J9P169_METMI</name>
<dbReference type="Proteomes" id="UP000564425">
    <property type="component" value="Unassembled WGS sequence"/>
</dbReference>